<reference evidence="2 3" key="1">
    <citation type="journal article" date="2024" name="Science">
        <title>Giant polyketide synthase enzymes in the biosynthesis of giant marine polyether toxins.</title>
        <authorList>
            <person name="Fallon T.R."/>
            <person name="Shende V.V."/>
            <person name="Wierzbicki I.H."/>
            <person name="Pendleton A.L."/>
            <person name="Watervoot N.F."/>
            <person name="Auber R.P."/>
            <person name="Gonzalez D.J."/>
            <person name="Wisecaver J.H."/>
            <person name="Moore B.S."/>
        </authorList>
    </citation>
    <scope>NUCLEOTIDE SEQUENCE [LARGE SCALE GENOMIC DNA]</scope>
    <source>
        <strain evidence="2 3">12B1</strain>
    </source>
</reference>
<feature type="transmembrane region" description="Helical" evidence="1">
    <location>
        <begin position="36"/>
        <end position="58"/>
    </location>
</feature>
<dbReference type="AlphaFoldDB" id="A0AB34KAT8"/>
<sequence>MQARADDDDDENRAVESYVSLLEAQKSAPQEQRTSLSFFLMTGYCGVCALSLAGGAVAGSRSFESSAAHEALDKLPAATAVTEAQAMKYAVRALGLGTALCVGSAVVSVGIIRWVLDIRTMADVHIAARRTLGPFDQWLRANGSRIENAGKRMGAMVPDVGLWTRRALCRGGWASSESAPRGSERHND</sequence>
<evidence type="ECO:0008006" key="4">
    <source>
        <dbReference type="Google" id="ProtNLM"/>
    </source>
</evidence>
<gene>
    <name evidence="2" type="ORF">AB1Y20_001413</name>
</gene>
<keyword evidence="1" id="KW-1133">Transmembrane helix</keyword>
<accession>A0AB34KAT8</accession>
<evidence type="ECO:0000313" key="2">
    <source>
        <dbReference type="EMBL" id="KAL1530512.1"/>
    </source>
</evidence>
<name>A0AB34KAT8_PRYPA</name>
<feature type="transmembrane region" description="Helical" evidence="1">
    <location>
        <begin position="93"/>
        <end position="116"/>
    </location>
</feature>
<keyword evidence="3" id="KW-1185">Reference proteome</keyword>
<protein>
    <recommendedName>
        <fullName evidence="4">Transmembrane protein 242</fullName>
    </recommendedName>
</protein>
<proteinExistence type="predicted"/>
<keyword evidence="1" id="KW-0812">Transmembrane</keyword>
<dbReference type="Proteomes" id="UP001515480">
    <property type="component" value="Unassembled WGS sequence"/>
</dbReference>
<evidence type="ECO:0000313" key="3">
    <source>
        <dbReference type="Proteomes" id="UP001515480"/>
    </source>
</evidence>
<dbReference type="EMBL" id="JBGBPQ010000001">
    <property type="protein sequence ID" value="KAL1530512.1"/>
    <property type="molecule type" value="Genomic_DNA"/>
</dbReference>
<keyword evidence="1" id="KW-0472">Membrane</keyword>
<organism evidence="2 3">
    <name type="scientific">Prymnesium parvum</name>
    <name type="common">Toxic golden alga</name>
    <dbReference type="NCBI Taxonomy" id="97485"/>
    <lineage>
        <taxon>Eukaryota</taxon>
        <taxon>Haptista</taxon>
        <taxon>Haptophyta</taxon>
        <taxon>Prymnesiophyceae</taxon>
        <taxon>Prymnesiales</taxon>
        <taxon>Prymnesiaceae</taxon>
        <taxon>Prymnesium</taxon>
    </lineage>
</organism>
<comment type="caution">
    <text evidence="2">The sequence shown here is derived from an EMBL/GenBank/DDBJ whole genome shotgun (WGS) entry which is preliminary data.</text>
</comment>
<evidence type="ECO:0000256" key="1">
    <source>
        <dbReference type="SAM" id="Phobius"/>
    </source>
</evidence>